<organism evidence="1 2">
    <name type="scientific">Clitoria ternatea</name>
    <name type="common">Butterfly pea</name>
    <dbReference type="NCBI Taxonomy" id="43366"/>
    <lineage>
        <taxon>Eukaryota</taxon>
        <taxon>Viridiplantae</taxon>
        <taxon>Streptophyta</taxon>
        <taxon>Embryophyta</taxon>
        <taxon>Tracheophyta</taxon>
        <taxon>Spermatophyta</taxon>
        <taxon>Magnoliopsida</taxon>
        <taxon>eudicotyledons</taxon>
        <taxon>Gunneridae</taxon>
        <taxon>Pentapetalae</taxon>
        <taxon>rosids</taxon>
        <taxon>fabids</taxon>
        <taxon>Fabales</taxon>
        <taxon>Fabaceae</taxon>
        <taxon>Papilionoideae</taxon>
        <taxon>50 kb inversion clade</taxon>
        <taxon>NPAAA clade</taxon>
        <taxon>indigoferoid/millettioid clade</taxon>
        <taxon>Phaseoleae</taxon>
        <taxon>Clitoria</taxon>
    </lineage>
</organism>
<gene>
    <name evidence="1" type="ORF">RJT34_12805</name>
</gene>
<keyword evidence="2" id="KW-1185">Reference proteome</keyword>
<evidence type="ECO:0000313" key="1">
    <source>
        <dbReference type="EMBL" id="KAK7301928.1"/>
    </source>
</evidence>
<name>A0AAN9JMW9_CLITE</name>
<protein>
    <submittedName>
        <fullName evidence="1">Uncharacterized protein</fullName>
    </submittedName>
</protein>
<sequence length="66" mass="7582">MMSFELFSYQKKKIFKLDNHIGVAIAGLTAEWPHPLPLLLRPHQCQLFLRLQLSSSCWLSSSSACY</sequence>
<reference evidence="1 2" key="1">
    <citation type="submission" date="2024-01" db="EMBL/GenBank/DDBJ databases">
        <title>The genomes of 5 underutilized Papilionoideae crops provide insights into root nodulation and disease resistance.</title>
        <authorList>
            <person name="Yuan L."/>
        </authorList>
    </citation>
    <scope>NUCLEOTIDE SEQUENCE [LARGE SCALE GENOMIC DNA]</scope>
    <source>
        <strain evidence="1">LY-2023</strain>
        <tissue evidence="1">Leaf</tissue>
    </source>
</reference>
<evidence type="ECO:0000313" key="2">
    <source>
        <dbReference type="Proteomes" id="UP001359559"/>
    </source>
</evidence>
<dbReference type="Proteomes" id="UP001359559">
    <property type="component" value="Unassembled WGS sequence"/>
</dbReference>
<dbReference type="AlphaFoldDB" id="A0AAN9JMW9"/>
<dbReference type="EMBL" id="JAYKXN010000003">
    <property type="protein sequence ID" value="KAK7301928.1"/>
    <property type="molecule type" value="Genomic_DNA"/>
</dbReference>
<comment type="caution">
    <text evidence="1">The sequence shown here is derived from an EMBL/GenBank/DDBJ whole genome shotgun (WGS) entry which is preliminary data.</text>
</comment>
<accession>A0AAN9JMW9</accession>
<proteinExistence type="predicted"/>